<dbReference type="Gene3D" id="3.40.50.2300">
    <property type="match status" value="1"/>
</dbReference>
<feature type="modified residue" description="4-aspartylphosphate" evidence="1">
    <location>
        <position position="62"/>
    </location>
</feature>
<evidence type="ECO:0000313" key="4">
    <source>
        <dbReference type="Proteomes" id="UP000199153"/>
    </source>
</evidence>
<keyword evidence="4" id="KW-1185">Reference proteome</keyword>
<protein>
    <submittedName>
        <fullName evidence="3">CheY chemotaxis protein or a CheY-like REC (Receiver) domain</fullName>
    </submittedName>
</protein>
<name>A0A1I5CVK8_9FLAO</name>
<gene>
    <name evidence="3" type="ORF">SAMN05660413_03030</name>
</gene>
<dbReference type="PANTHER" id="PTHR44520">
    <property type="entry name" value="RESPONSE REGULATOR RCP1-RELATED"/>
    <property type="match status" value="1"/>
</dbReference>
<dbReference type="Pfam" id="PF00072">
    <property type="entry name" value="Response_reg"/>
    <property type="match status" value="1"/>
</dbReference>
<evidence type="ECO:0000256" key="1">
    <source>
        <dbReference type="PROSITE-ProRule" id="PRU00169"/>
    </source>
</evidence>
<dbReference type="InterPro" id="IPR001789">
    <property type="entry name" value="Sig_transdc_resp-reg_receiver"/>
</dbReference>
<sequence length="142" mass="16578">MTKTFPLEILIAEDDQLITELQKRQLVKLVDSPLKTFWNGKELMNYLQGVIDERNAILIFLDINMPVMGGWEVLDQINELYAYKNIFVVMLTSSVYPADREKALSYPQVISFNDKFLDQEDYKAILSLKTIRPFFNSEIFSE</sequence>
<dbReference type="OrthoDB" id="673128at2"/>
<feature type="domain" description="Response regulatory" evidence="2">
    <location>
        <begin position="8"/>
        <end position="130"/>
    </location>
</feature>
<evidence type="ECO:0000259" key="2">
    <source>
        <dbReference type="PROSITE" id="PS50110"/>
    </source>
</evidence>
<organism evidence="3 4">
    <name type="scientific">Salegentibacter flavus</name>
    <dbReference type="NCBI Taxonomy" id="287099"/>
    <lineage>
        <taxon>Bacteria</taxon>
        <taxon>Pseudomonadati</taxon>
        <taxon>Bacteroidota</taxon>
        <taxon>Flavobacteriia</taxon>
        <taxon>Flavobacteriales</taxon>
        <taxon>Flavobacteriaceae</taxon>
        <taxon>Salegentibacter</taxon>
    </lineage>
</organism>
<dbReference type="PROSITE" id="PS50110">
    <property type="entry name" value="RESPONSE_REGULATORY"/>
    <property type="match status" value="1"/>
</dbReference>
<dbReference type="PANTHER" id="PTHR44520:SF2">
    <property type="entry name" value="RESPONSE REGULATOR RCP1"/>
    <property type="match status" value="1"/>
</dbReference>
<dbReference type="GO" id="GO:0000160">
    <property type="term" value="P:phosphorelay signal transduction system"/>
    <property type="evidence" value="ECO:0007669"/>
    <property type="project" value="InterPro"/>
</dbReference>
<keyword evidence="1" id="KW-0597">Phosphoprotein</keyword>
<proteinExistence type="predicted"/>
<dbReference type="STRING" id="287099.SAMN05660413_03030"/>
<dbReference type="RefSeq" id="WP_093411172.1">
    <property type="nucleotide sequence ID" value="NZ_FOVL01000025.1"/>
</dbReference>
<evidence type="ECO:0000313" key="3">
    <source>
        <dbReference type="EMBL" id="SFN90978.1"/>
    </source>
</evidence>
<dbReference type="AlphaFoldDB" id="A0A1I5CVK8"/>
<accession>A0A1I5CVK8</accession>
<dbReference type="InterPro" id="IPR011006">
    <property type="entry name" value="CheY-like_superfamily"/>
</dbReference>
<dbReference type="EMBL" id="FOVL01000025">
    <property type="protein sequence ID" value="SFN90978.1"/>
    <property type="molecule type" value="Genomic_DNA"/>
</dbReference>
<dbReference type="SMART" id="SM00448">
    <property type="entry name" value="REC"/>
    <property type="match status" value="1"/>
</dbReference>
<dbReference type="InterPro" id="IPR052893">
    <property type="entry name" value="TCS_response_regulator"/>
</dbReference>
<reference evidence="3 4" key="1">
    <citation type="submission" date="2016-10" db="EMBL/GenBank/DDBJ databases">
        <authorList>
            <person name="de Groot N.N."/>
        </authorList>
    </citation>
    <scope>NUCLEOTIDE SEQUENCE [LARGE SCALE GENOMIC DNA]</scope>
    <source>
        <strain evidence="3 4">DSM 17794</strain>
    </source>
</reference>
<dbReference type="SUPFAM" id="SSF52172">
    <property type="entry name" value="CheY-like"/>
    <property type="match status" value="1"/>
</dbReference>
<dbReference type="Proteomes" id="UP000199153">
    <property type="component" value="Unassembled WGS sequence"/>
</dbReference>